<dbReference type="AlphaFoldDB" id="W7CR06"/>
<dbReference type="InterPro" id="IPR009370">
    <property type="entry name" value="YutD-like"/>
</dbReference>
<gene>
    <name evidence="1" type="ORF">BCAMP_11955</name>
</gene>
<dbReference type="OrthoDB" id="1650379at2"/>
<dbReference type="STRING" id="1265861.BCAMP_11955"/>
<dbReference type="PATRIC" id="fig|1265861.3.peg.2345"/>
<keyword evidence="2" id="KW-1185">Reference proteome</keyword>
<protein>
    <submittedName>
        <fullName evidence="1">Enolase</fullName>
    </submittedName>
</protein>
<dbReference type="EMBL" id="AODH01000057">
    <property type="protein sequence ID" value="EUJ35393.1"/>
    <property type="molecule type" value="Genomic_DNA"/>
</dbReference>
<organism evidence="1 2">
    <name type="scientific">Brochothrix campestris FSL F6-1037</name>
    <dbReference type="NCBI Taxonomy" id="1265861"/>
    <lineage>
        <taxon>Bacteria</taxon>
        <taxon>Bacillati</taxon>
        <taxon>Bacillota</taxon>
        <taxon>Bacilli</taxon>
        <taxon>Bacillales</taxon>
        <taxon>Listeriaceae</taxon>
        <taxon>Brochothrix</taxon>
    </lineage>
</organism>
<comment type="caution">
    <text evidence="1">The sequence shown here is derived from an EMBL/GenBank/DDBJ whole genome shotgun (WGS) entry which is preliminary data.</text>
</comment>
<name>W7CR06_9LIST</name>
<dbReference type="Proteomes" id="UP000019243">
    <property type="component" value="Unassembled WGS sequence"/>
</dbReference>
<sequence length="130" mass="15072">MLMINGQPYEVVRDYREGFQEEMFLERYSEVLKKYDYIVGDWGYEKLRLKGFFEDNNKKANFDARISTLNDYLYEYCNFGCAHFVLKKLPMSMAPAEPTIPAEVTEPVTETVIPTSSVNQEGEAVTNETI</sequence>
<reference evidence="1 2" key="1">
    <citation type="submission" date="2012-12" db="EMBL/GenBank/DDBJ databases">
        <title>Novel taxa of Listeriaceae from agricultural environments in the United States.</title>
        <authorList>
            <person name="den Bakker H.C."/>
            <person name="Allred A."/>
            <person name="Warchocki S."/>
            <person name="Wright E.M."/>
            <person name="Burrell A."/>
            <person name="Nightingale K.K."/>
            <person name="Kephart D."/>
            <person name="Wiedmann M."/>
        </authorList>
    </citation>
    <scope>NUCLEOTIDE SEQUENCE [LARGE SCALE GENOMIC DNA]</scope>
    <source>
        <strain evidence="1 2">FSL F6-1037</strain>
    </source>
</reference>
<evidence type="ECO:0000313" key="1">
    <source>
        <dbReference type="EMBL" id="EUJ35393.1"/>
    </source>
</evidence>
<dbReference type="Pfam" id="PF06265">
    <property type="entry name" value="YutD-like"/>
    <property type="match status" value="1"/>
</dbReference>
<evidence type="ECO:0000313" key="2">
    <source>
        <dbReference type="Proteomes" id="UP000019243"/>
    </source>
</evidence>
<dbReference type="Gene3D" id="3.50.4.20">
    <property type="match status" value="1"/>
</dbReference>
<accession>W7CR06</accession>
<dbReference type="InterPro" id="IPR038141">
    <property type="entry name" value="YutD-like_sf"/>
</dbReference>
<proteinExistence type="predicted"/>